<dbReference type="InterPro" id="IPR027417">
    <property type="entry name" value="P-loop_NTPase"/>
</dbReference>
<dbReference type="GO" id="GO:0002098">
    <property type="term" value="P:tRNA wobble uridine modification"/>
    <property type="evidence" value="ECO:0007669"/>
    <property type="project" value="TreeGrafter"/>
</dbReference>
<dbReference type="InterPro" id="IPR027368">
    <property type="entry name" value="MnmE_dom2"/>
</dbReference>
<dbReference type="EMBL" id="JACCJC010000001">
    <property type="protein sequence ID" value="KAF6241439.1"/>
    <property type="molecule type" value="Genomic_DNA"/>
</dbReference>
<dbReference type="InterPro" id="IPR005225">
    <property type="entry name" value="Small_GTP-bd"/>
</dbReference>
<sequence length="614" mass="67589">MKALCQPLHTLISLRTSFSFLIKFEPQSRAQISRVRAYSSRPGPFWSVRRKYDTLQAWHRTEVRRSSNLIKNDEPTIYALSTAPGRAAIAIIRISGPACLIVYKALCPHKLPPKPRVATLRTLFEPSVTSVDSRHEQVLDSNALVFYFPAPHTATGEESLELHVHGGTAVVKAVLAAIPKTVPQHAPQIIRYAEPGEFTRRAFYNNRLDLLQIEALGDTLAADTEQQRRLAVRGSTNVLAERYEAWRQKLLYARGELEALIDFSEDQHFDESPAKLCASVAKQVRQLKSQLQANIESASRGELLRNGINIALIGAPNAGKSSLLNQIVGREAAIVSSEAGTTRDVVDVNVDIGGFYCRFGDLAGLRQQTQTSDTEQIGDVEKEGIRRAKERALKADVVIVVLSAEVVKSSANSKINVSIGSEVQKVLNQIDLGSQKVVCVLNKADLFASNAHLSNTRSKFRRHQALRDFFDLSETPLFAISCTNTQMSNIDDKSDPSGIRAFLNGLTQLFGRMTTAAVPIEKFGTGSHSAWAESLGATERQRLLLLQCLQHLENFLAEVQDNDQNESIITDHGDDVDVVLAAESLRFAADCLAKIIGRGESGDVEEVLGVVFEK</sequence>
<protein>
    <submittedName>
        <fullName evidence="8">Uncharacterized protein</fullName>
    </submittedName>
</protein>
<dbReference type="Pfam" id="PF10396">
    <property type="entry name" value="TrmE_N"/>
    <property type="match status" value="1"/>
</dbReference>
<proteinExistence type="inferred from homology"/>
<dbReference type="Proteomes" id="UP000578531">
    <property type="component" value="Unassembled WGS sequence"/>
</dbReference>
<comment type="similarity">
    <text evidence="1">Belongs to the TRAFAC class TrmE-Era-EngA-EngB-Septin-like GTPase superfamily. TrmE GTPase family.</text>
</comment>
<dbReference type="PANTHER" id="PTHR42714:SF2">
    <property type="entry name" value="TRNA MODIFICATION GTPASE GTPBP3, MITOCHONDRIAL"/>
    <property type="match status" value="1"/>
</dbReference>
<dbReference type="Gene3D" id="3.30.1360.120">
    <property type="entry name" value="Probable tRNA modification gtpase trme, domain 1"/>
    <property type="match status" value="1"/>
</dbReference>
<dbReference type="AlphaFoldDB" id="A0A8H6LAE8"/>
<evidence type="ECO:0000256" key="1">
    <source>
        <dbReference type="ARBA" id="ARBA00011043"/>
    </source>
</evidence>
<dbReference type="CDD" id="cd04164">
    <property type="entry name" value="trmE"/>
    <property type="match status" value="1"/>
</dbReference>
<keyword evidence="9" id="KW-1185">Reference proteome</keyword>
<dbReference type="InterPro" id="IPR031168">
    <property type="entry name" value="G_TrmE"/>
</dbReference>
<dbReference type="Pfam" id="PF01926">
    <property type="entry name" value="MMR_HSR1"/>
    <property type="match status" value="1"/>
</dbReference>
<dbReference type="SUPFAM" id="SSF52540">
    <property type="entry name" value="P-loop containing nucleoside triphosphate hydrolases"/>
    <property type="match status" value="1"/>
</dbReference>
<evidence type="ECO:0000259" key="7">
    <source>
        <dbReference type="Pfam" id="PF12631"/>
    </source>
</evidence>
<accession>A0A8H6LAE8</accession>
<evidence type="ECO:0000259" key="6">
    <source>
        <dbReference type="Pfam" id="PF10396"/>
    </source>
</evidence>
<dbReference type="Gene3D" id="3.40.50.300">
    <property type="entry name" value="P-loop containing nucleotide triphosphate hydrolases"/>
    <property type="match status" value="1"/>
</dbReference>
<dbReference type="InterPro" id="IPR025867">
    <property type="entry name" value="MnmE_helical"/>
</dbReference>
<evidence type="ECO:0000313" key="8">
    <source>
        <dbReference type="EMBL" id="KAF6241439.1"/>
    </source>
</evidence>
<dbReference type="RefSeq" id="XP_037170679.1">
    <property type="nucleotide sequence ID" value="XM_037302100.1"/>
</dbReference>
<feature type="domain" description="GTP-binding protein TrmE N-terminal" evidence="6">
    <location>
        <begin position="76"/>
        <end position="207"/>
    </location>
</feature>
<feature type="domain" description="G" evidence="5">
    <location>
        <begin position="309"/>
        <end position="443"/>
    </location>
</feature>
<dbReference type="GO" id="GO:0003924">
    <property type="term" value="F:GTPase activity"/>
    <property type="evidence" value="ECO:0007669"/>
    <property type="project" value="InterPro"/>
</dbReference>
<dbReference type="OrthoDB" id="188276at2759"/>
<evidence type="ECO:0000313" key="9">
    <source>
        <dbReference type="Proteomes" id="UP000578531"/>
    </source>
</evidence>
<dbReference type="NCBIfam" id="TIGR00231">
    <property type="entry name" value="small_GTP"/>
    <property type="match status" value="1"/>
</dbReference>
<keyword evidence="2" id="KW-0819">tRNA processing</keyword>
<evidence type="ECO:0000259" key="5">
    <source>
        <dbReference type="Pfam" id="PF01926"/>
    </source>
</evidence>
<keyword evidence="4" id="KW-0342">GTP-binding</keyword>
<dbReference type="GO" id="GO:0005525">
    <property type="term" value="F:GTP binding"/>
    <property type="evidence" value="ECO:0007669"/>
    <property type="project" value="UniProtKB-KW"/>
</dbReference>
<dbReference type="InterPro" id="IPR018948">
    <property type="entry name" value="GTP-bd_TrmE_N"/>
</dbReference>
<dbReference type="CDD" id="cd14858">
    <property type="entry name" value="TrmE_N"/>
    <property type="match status" value="1"/>
</dbReference>
<evidence type="ECO:0000256" key="3">
    <source>
        <dbReference type="ARBA" id="ARBA00022741"/>
    </source>
</evidence>
<dbReference type="GO" id="GO:0030488">
    <property type="term" value="P:tRNA methylation"/>
    <property type="evidence" value="ECO:0007669"/>
    <property type="project" value="TreeGrafter"/>
</dbReference>
<dbReference type="InterPro" id="IPR006073">
    <property type="entry name" value="GTP-bd"/>
</dbReference>
<gene>
    <name evidence="8" type="ORF">HO173_000149</name>
</gene>
<comment type="caution">
    <text evidence="8">The sequence shown here is derived from an EMBL/GenBank/DDBJ whole genome shotgun (WGS) entry which is preliminary data.</text>
</comment>
<evidence type="ECO:0000256" key="2">
    <source>
        <dbReference type="ARBA" id="ARBA00022694"/>
    </source>
</evidence>
<dbReference type="GeneID" id="59281829"/>
<organism evidence="8 9">
    <name type="scientific">Letharia columbiana</name>
    <dbReference type="NCBI Taxonomy" id="112416"/>
    <lineage>
        <taxon>Eukaryota</taxon>
        <taxon>Fungi</taxon>
        <taxon>Dikarya</taxon>
        <taxon>Ascomycota</taxon>
        <taxon>Pezizomycotina</taxon>
        <taxon>Lecanoromycetes</taxon>
        <taxon>OSLEUM clade</taxon>
        <taxon>Lecanoromycetidae</taxon>
        <taxon>Lecanorales</taxon>
        <taxon>Lecanorineae</taxon>
        <taxon>Parmeliaceae</taxon>
        <taxon>Letharia</taxon>
    </lineage>
</organism>
<dbReference type="PANTHER" id="PTHR42714">
    <property type="entry name" value="TRNA MODIFICATION GTPASE GTPBP3"/>
    <property type="match status" value="1"/>
</dbReference>
<name>A0A8H6LAE8_9LECA</name>
<keyword evidence="3" id="KW-0547">Nucleotide-binding</keyword>
<evidence type="ECO:0000256" key="4">
    <source>
        <dbReference type="ARBA" id="ARBA00023134"/>
    </source>
</evidence>
<reference evidence="8 9" key="1">
    <citation type="journal article" date="2020" name="Genomics">
        <title>Complete, high-quality genomes from long-read metagenomic sequencing of two wolf lichen thalli reveals enigmatic genome architecture.</title>
        <authorList>
            <person name="McKenzie S.K."/>
            <person name="Walston R.F."/>
            <person name="Allen J.L."/>
        </authorList>
    </citation>
    <scope>NUCLEOTIDE SEQUENCE [LARGE SCALE GENOMIC DNA]</scope>
    <source>
        <strain evidence="8">WasteWater2</strain>
    </source>
</reference>
<dbReference type="HAMAP" id="MF_00379">
    <property type="entry name" value="GTPase_MnmE"/>
    <property type="match status" value="1"/>
</dbReference>
<dbReference type="GO" id="GO:0005739">
    <property type="term" value="C:mitochondrion"/>
    <property type="evidence" value="ECO:0007669"/>
    <property type="project" value="TreeGrafter"/>
</dbReference>
<dbReference type="Pfam" id="PF12631">
    <property type="entry name" value="MnmE_helical"/>
    <property type="match status" value="1"/>
</dbReference>
<dbReference type="Gene3D" id="1.20.120.430">
    <property type="entry name" value="tRNA modification GTPase MnmE domain 2"/>
    <property type="match status" value="1"/>
</dbReference>
<feature type="domain" description="MnmE helical" evidence="7">
    <location>
        <begin position="210"/>
        <end position="614"/>
    </location>
</feature>
<dbReference type="InterPro" id="IPR004520">
    <property type="entry name" value="GTPase_MnmE"/>
</dbReference>
<dbReference type="InterPro" id="IPR027266">
    <property type="entry name" value="TrmE/GcvT-like"/>
</dbReference>